<dbReference type="AlphaFoldDB" id="A0A0B6ZJ60"/>
<sequence>LKFTVKSWDNFCYNKTNKSRMIAAPQVKILSFRHLMALLKLLAKKSCPIVIIFSR</sequence>
<protein>
    <submittedName>
        <fullName evidence="1">Uncharacterized protein</fullName>
    </submittedName>
</protein>
<dbReference type="EMBL" id="HACG01021683">
    <property type="protein sequence ID" value="CEK68548.1"/>
    <property type="molecule type" value="Transcribed_RNA"/>
</dbReference>
<feature type="non-terminal residue" evidence="1">
    <location>
        <position position="1"/>
    </location>
</feature>
<reference evidence="1" key="1">
    <citation type="submission" date="2014-12" db="EMBL/GenBank/DDBJ databases">
        <title>Insight into the proteome of Arion vulgaris.</title>
        <authorList>
            <person name="Aradska J."/>
            <person name="Bulat T."/>
            <person name="Smidak R."/>
            <person name="Sarate P."/>
            <person name="Gangsoo J."/>
            <person name="Sialana F."/>
            <person name="Bilban M."/>
            <person name="Lubec G."/>
        </authorList>
    </citation>
    <scope>NUCLEOTIDE SEQUENCE</scope>
    <source>
        <tissue evidence="1">Skin</tissue>
    </source>
</reference>
<name>A0A0B6ZJ60_9EUPU</name>
<evidence type="ECO:0000313" key="1">
    <source>
        <dbReference type="EMBL" id="CEK68548.1"/>
    </source>
</evidence>
<accession>A0A0B6ZJ60</accession>
<gene>
    <name evidence="1" type="primary">ORF66701</name>
</gene>
<proteinExistence type="predicted"/>
<organism evidence="1">
    <name type="scientific">Arion vulgaris</name>
    <dbReference type="NCBI Taxonomy" id="1028688"/>
    <lineage>
        <taxon>Eukaryota</taxon>
        <taxon>Metazoa</taxon>
        <taxon>Spiralia</taxon>
        <taxon>Lophotrochozoa</taxon>
        <taxon>Mollusca</taxon>
        <taxon>Gastropoda</taxon>
        <taxon>Heterobranchia</taxon>
        <taxon>Euthyneura</taxon>
        <taxon>Panpulmonata</taxon>
        <taxon>Eupulmonata</taxon>
        <taxon>Stylommatophora</taxon>
        <taxon>Helicina</taxon>
        <taxon>Arionoidea</taxon>
        <taxon>Arionidae</taxon>
        <taxon>Arion</taxon>
    </lineage>
</organism>